<gene>
    <name evidence="2" type="ORF">KP509_17G006800</name>
</gene>
<dbReference type="EMBL" id="CM035422">
    <property type="protein sequence ID" value="KAH7372491.1"/>
    <property type="molecule type" value="Genomic_DNA"/>
</dbReference>
<dbReference type="AlphaFoldDB" id="A0A8T2SSJ6"/>
<proteinExistence type="predicted"/>
<feature type="transmembrane region" description="Helical" evidence="1">
    <location>
        <begin position="6"/>
        <end position="24"/>
    </location>
</feature>
<organism evidence="2 3">
    <name type="scientific">Ceratopteris richardii</name>
    <name type="common">Triangle waterfern</name>
    <dbReference type="NCBI Taxonomy" id="49495"/>
    <lineage>
        <taxon>Eukaryota</taxon>
        <taxon>Viridiplantae</taxon>
        <taxon>Streptophyta</taxon>
        <taxon>Embryophyta</taxon>
        <taxon>Tracheophyta</taxon>
        <taxon>Polypodiopsida</taxon>
        <taxon>Polypodiidae</taxon>
        <taxon>Polypodiales</taxon>
        <taxon>Pteridineae</taxon>
        <taxon>Pteridaceae</taxon>
        <taxon>Parkerioideae</taxon>
        <taxon>Ceratopteris</taxon>
    </lineage>
</organism>
<dbReference type="Proteomes" id="UP000825935">
    <property type="component" value="Chromosome 17"/>
</dbReference>
<evidence type="ECO:0000313" key="3">
    <source>
        <dbReference type="Proteomes" id="UP000825935"/>
    </source>
</evidence>
<keyword evidence="1" id="KW-0812">Transmembrane</keyword>
<keyword evidence="1" id="KW-0472">Membrane</keyword>
<evidence type="ECO:0000256" key="1">
    <source>
        <dbReference type="SAM" id="Phobius"/>
    </source>
</evidence>
<sequence>MRSQILSLMICCMFISFTIHAVFLQKAAAFRMLFVAEKEAREMSHSLQEVAAIAADPEFFNDENSAIHDGMTVNDAMIIDELNTIQHSMRDPQFFSDNH</sequence>
<keyword evidence="3" id="KW-1185">Reference proteome</keyword>
<reference evidence="2" key="1">
    <citation type="submission" date="2021-08" db="EMBL/GenBank/DDBJ databases">
        <title>WGS assembly of Ceratopteris richardii.</title>
        <authorList>
            <person name="Marchant D.B."/>
            <person name="Chen G."/>
            <person name="Jenkins J."/>
            <person name="Shu S."/>
            <person name="Leebens-Mack J."/>
            <person name="Grimwood J."/>
            <person name="Schmutz J."/>
            <person name="Soltis P."/>
            <person name="Soltis D."/>
            <person name="Chen Z.-H."/>
        </authorList>
    </citation>
    <scope>NUCLEOTIDE SEQUENCE</scope>
    <source>
        <strain evidence="2">Whitten #5841</strain>
        <tissue evidence="2">Leaf</tissue>
    </source>
</reference>
<accession>A0A8T2SSJ6</accession>
<comment type="caution">
    <text evidence="2">The sequence shown here is derived from an EMBL/GenBank/DDBJ whole genome shotgun (WGS) entry which is preliminary data.</text>
</comment>
<name>A0A8T2SSJ6_CERRI</name>
<keyword evidence="1" id="KW-1133">Transmembrane helix</keyword>
<evidence type="ECO:0000313" key="2">
    <source>
        <dbReference type="EMBL" id="KAH7372491.1"/>
    </source>
</evidence>
<protein>
    <submittedName>
        <fullName evidence="2">Uncharacterized protein</fullName>
    </submittedName>
</protein>